<comment type="caution">
    <text evidence="2">The sequence shown here is derived from an EMBL/GenBank/DDBJ whole genome shotgun (WGS) entry which is preliminary data.</text>
</comment>
<proteinExistence type="predicted"/>
<organism evidence="2 3">
    <name type="scientific">Paractinoplanes tereljensis</name>
    <dbReference type="NCBI Taxonomy" id="571912"/>
    <lineage>
        <taxon>Bacteria</taxon>
        <taxon>Bacillati</taxon>
        <taxon>Actinomycetota</taxon>
        <taxon>Actinomycetes</taxon>
        <taxon>Micromonosporales</taxon>
        <taxon>Micromonosporaceae</taxon>
        <taxon>Paractinoplanes</taxon>
    </lineage>
</organism>
<dbReference type="EMBL" id="BOMY01000055">
    <property type="protein sequence ID" value="GIF26021.1"/>
    <property type="molecule type" value="Genomic_DNA"/>
</dbReference>
<dbReference type="Gene3D" id="1.10.101.10">
    <property type="entry name" value="PGBD-like superfamily/PGBD"/>
    <property type="match status" value="1"/>
</dbReference>
<name>A0A919NY07_9ACTN</name>
<accession>A0A919NY07</accession>
<dbReference type="InterPro" id="IPR036366">
    <property type="entry name" value="PGBDSf"/>
</dbReference>
<dbReference type="Proteomes" id="UP000623608">
    <property type="component" value="Unassembled WGS sequence"/>
</dbReference>
<feature type="domain" description="Peptidoglycan binding-like" evidence="1">
    <location>
        <begin position="67"/>
        <end position="98"/>
    </location>
</feature>
<sequence length="116" mass="12611">MCRTGFLRILEVTRPQGPRQEADMSAREMFNAVGTAVGGLIGWPETPPPADPDTLRELFADLGVTIGDSDEELAEMVRAFQARVGLDVDGVAGPHTVHLLVRYANEVRERHLGMAA</sequence>
<evidence type="ECO:0000313" key="2">
    <source>
        <dbReference type="EMBL" id="GIF26021.1"/>
    </source>
</evidence>
<dbReference type="InterPro" id="IPR002477">
    <property type="entry name" value="Peptidoglycan-bd-like"/>
</dbReference>
<gene>
    <name evidence="2" type="ORF">Ate02nite_87510</name>
</gene>
<dbReference type="SUPFAM" id="SSF47090">
    <property type="entry name" value="PGBD-like"/>
    <property type="match status" value="1"/>
</dbReference>
<dbReference type="AlphaFoldDB" id="A0A919NY07"/>
<dbReference type="InterPro" id="IPR036365">
    <property type="entry name" value="PGBD-like_sf"/>
</dbReference>
<dbReference type="Pfam" id="PF01471">
    <property type="entry name" value="PG_binding_1"/>
    <property type="match status" value="1"/>
</dbReference>
<evidence type="ECO:0000313" key="3">
    <source>
        <dbReference type="Proteomes" id="UP000623608"/>
    </source>
</evidence>
<protein>
    <recommendedName>
        <fullName evidence="1">Peptidoglycan binding-like domain-containing protein</fullName>
    </recommendedName>
</protein>
<evidence type="ECO:0000259" key="1">
    <source>
        <dbReference type="Pfam" id="PF01471"/>
    </source>
</evidence>
<reference evidence="2" key="1">
    <citation type="submission" date="2021-01" db="EMBL/GenBank/DDBJ databases">
        <title>Whole genome shotgun sequence of Actinoplanes tereljensis NBRC 105297.</title>
        <authorList>
            <person name="Komaki H."/>
            <person name="Tamura T."/>
        </authorList>
    </citation>
    <scope>NUCLEOTIDE SEQUENCE</scope>
    <source>
        <strain evidence="2">NBRC 105297</strain>
    </source>
</reference>
<keyword evidence="3" id="KW-1185">Reference proteome</keyword>